<dbReference type="AlphaFoldDB" id="B2ADE1"/>
<accession>B2ADE1</accession>
<dbReference type="InterPro" id="IPR010839">
    <property type="entry name" value="AtuA_N"/>
</dbReference>
<dbReference type="VEuPathDB" id="FungiDB:PODANS_4_840"/>
<feature type="domain" description="DUF4387" evidence="2">
    <location>
        <begin position="554"/>
        <end position="649"/>
    </location>
</feature>
<evidence type="ECO:0000259" key="1">
    <source>
        <dbReference type="Pfam" id="PF07287"/>
    </source>
</evidence>
<sequence>MAVKDELRILTPIGMLGYSFDEHLYWTEIENGVDAIILDSGSTDSGPSRLALGLTSASREAYERDLKLLVTASANNHIPVLIGKYRLFHALGAAHVVRGALECQTDSNLLIGSAGGDGTNAHVQLLVDIVNEVVEREKYRQLKIVTIHSEITKSEVRASLGRGETTPCGGGVPELLSSDIDDAVVIVAQMGLEPWVQAMRNHPDFDIIIAGRSYDPAPYVAFCVHNGFPDLGLAHHMGKIMECGAVCATPKSAEALAIVRQDCFEIRPLNPVAKCTPLSVAAHTMYEKPRPDLLAGPGGILDVRDSTYTQLPDGRTIRVTGSKFIPFSPDQSSPEPSVSNTKYTIKLEAAKVTGHLAIFIGGIRDPIMQSQLNDLLVPMIKKRLHQVYTFDFDLSFKFYGQTPLIPGIAPQPAHFPTEIGVLGKVLAQTPAQAKAVANLAKVYFVHAPYPGQVATAGNFAMPLAPCDISVGPATQFCMYHLMEIDDPVAPFPISVQTVGRVLAPEEIQTNGTHPKEISPLEKLKSSRPLFPPSLVAPELTCFPKSALPSSVPLYKLAKTLRTKNAGPYSVTLDILFPTREVFELVVESGVLTRGGLAEMYGIGKEDITEFMFWEPALAFKATWPRRRVSGSWDDDDVHASGGHVGVMGIEVVVPAGFSLNGEAWL</sequence>
<evidence type="ECO:0000313" key="3">
    <source>
        <dbReference type="EMBL" id="CAP61456.1"/>
    </source>
</evidence>
<dbReference type="Pfam" id="PF07287">
    <property type="entry name" value="AtuA"/>
    <property type="match status" value="1"/>
</dbReference>
<reference evidence="3" key="2">
    <citation type="submission" date="2008-07" db="EMBL/GenBank/DDBJ databases">
        <authorList>
            <person name="Genoscope - CEA"/>
        </authorList>
    </citation>
    <scope>NUCLEOTIDE SEQUENCE</scope>
    <source>
        <strain evidence="3">S mat+</strain>
    </source>
</reference>
<dbReference type="KEGG" id="pan:PODANSg696"/>
<dbReference type="EMBL" id="CU633454">
    <property type="protein sequence ID" value="CAP61456.1"/>
    <property type="molecule type" value="Genomic_DNA"/>
</dbReference>
<name>B2ADE1_PODAN</name>
<dbReference type="HOGENOM" id="CLU_028036_1_0_1"/>
<dbReference type="OrthoDB" id="5863171at2759"/>
<dbReference type="Pfam" id="PF14330">
    <property type="entry name" value="DUF4387"/>
    <property type="match status" value="1"/>
</dbReference>
<dbReference type="InterPro" id="IPR025496">
    <property type="entry name" value="DUF4387"/>
</dbReference>
<feature type="domain" description="Acyclic terpene utilisation N-terminal" evidence="1">
    <location>
        <begin position="121"/>
        <end position="248"/>
    </location>
</feature>
<dbReference type="GeneID" id="6187699"/>
<reference evidence="3" key="1">
    <citation type="journal article" date="2008" name="Genome Biol.">
        <title>The genome sequence of the model ascomycete fungus Podospora anserina.</title>
        <authorList>
            <person name="Espagne E."/>
            <person name="Lespinet O."/>
            <person name="Malagnac F."/>
            <person name="Da Silva C."/>
            <person name="Jaillon O."/>
            <person name="Porcel B.M."/>
            <person name="Couloux A."/>
            <person name="Aury J.-M."/>
            <person name="Segurens B."/>
            <person name="Poulain J."/>
            <person name="Anthouard V."/>
            <person name="Grossetete S."/>
            <person name="Khalili H."/>
            <person name="Coppin E."/>
            <person name="Dequard-Chablat M."/>
            <person name="Picard M."/>
            <person name="Contamine V."/>
            <person name="Arnaise S."/>
            <person name="Bourdais A."/>
            <person name="Berteaux-Lecellier V."/>
            <person name="Gautheret D."/>
            <person name="de Vries R.P."/>
            <person name="Battaglia E."/>
            <person name="Coutinho P.M."/>
            <person name="Danchin E.G.J."/>
            <person name="Henrissat B."/>
            <person name="El Khoury R."/>
            <person name="Sainsard-Chanet A."/>
            <person name="Boivin A."/>
            <person name="Pinan-Lucarre B."/>
            <person name="Sellem C.H."/>
            <person name="Debuchy R."/>
            <person name="Wincker P."/>
            <person name="Weissenbach J."/>
            <person name="Silar P."/>
        </authorList>
    </citation>
    <scope>NUCLEOTIDE SEQUENCE [LARGE SCALE GENOMIC DNA]</scope>
    <source>
        <strain evidence="3">S mat+</strain>
    </source>
</reference>
<organism evidence="3">
    <name type="scientific">Podospora anserina (strain S / ATCC MYA-4624 / DSM 980 / FGSC 10383)</name>
    <name type="common">Pleurage anserina</name>
    <dbReference type="NCBI Taxonomy" id="515849"/>
    <lineage>
        <taxon>Eukaryota</taxon>
        <taxon>Fungi</taxon>
        <taxon>Dikarya</taxon>
        <taxon>Ascomycota</taxon>
        <taxon>Pezizomycotina</taxon>
        <taxon>Sordariomycetes</taxon>
        <taxon>Sordariomycetidae</taxon>
        <taxon>Sordariales</taxon>
        <taxon>Podosporaceae</taxon>
        <taxon>Podospora</taxon>
        <taxon>Podospora anserina</taxon>
    </lineage>
</organism>
<protein>
    <submittedName>
        <fullName evidence="3">Podospora anserina S mat+ genomic DNA chromosome 4, supercontig 1</fullName>
    </submittedName>
</protein>
<gene>
    <name evidence="3" type="ORF">PODANS_4_840</name>
</gene>
<evidence type="ECO:0000259" key="2">
    <source>
        <dbReference type="Pfam" id="PF14330"/>
    </source>
</evidence>
<dbReference type="RefSeq" id="XP_001903681.1">
    <property type="nucleotide sequence ID" value="XM_001903646.1"/>
</dbReference>
<proteinExistence type="predicted"/>